<name>A0A2N6Q7D7_9BACT</name>
<dbReference type="EMBL" id="PNGI01000004">
    <property type="protein sequence ID" value="PMC10920.1"/>
    <property type="molecule type" value="Genomic_DNA"/>
</dbReference>
<keyword evidence="1" id="KW-0812">Transmembrane</keyword>
<gene>
    <name evidence="2" type="ORF">CJ232_03260</name>
</gene>
<keyword evidence="1" id="KW-1133">Transmembrane helix</keyword>
<comment type="caution">
    <text evidence="2">The sequence shown here is derived from an EMBL/GenBank/DDBJ whole genome shotgun (WGS) entry which is preliminary data.</text>
</comment>
<dbReference type="AlphaFoldDB" id="A0A2N6Q7D7"/>
<sequence>MGEWLCSREMKKAAHQVLLLSIVTHKKKFDNLVVSNSSMKIKSSLLLINASIKIWMVQFFFLFLFLNIW</sequence>
<proteinExistence type="predicted"/>
<feature type="transmembrane region" description="Helical" evidence="1">
    <location>
        <begin position="45"/>
        <end position="66"/>
    </location>
</feature>
<protein>
    <submittedName>
        <fullName evidence="2">Uncharacterized protein</fullName>
    </submittedName>
</protein>
<evidence type="ECO:0000313" key="3">
    <source>
        <dbReference type="Proteomes" id="UP000235661"/>
    </source>
</evidence>
<dbReference type="Proteomes" id="UP000235661">
    <property type="component" value="Unassembled WGS sequence"/>
</dbReference>
<accession>A0A2N6Q7D7</accession>
<keyword evidence="1" id="KW-0472">Membrane</keyword>
<reference evidence="2 3" key="1">
    <citation type="submission" date="2017-09" db="EMBL/GenBank/DDBJ databases">
        <title>Bacterial strain isolated from the female urinary microbiota.</title>
        <authorList>
            <person name="Thomas-White K."/>
            <person name="Kumar N."/>
            <person name="Forster S."/>
            <person name="Putonti C."/>
            <person name="Lawley T."/>
            <person name="Wolfe A.J."/>
        </authorList>
    </citation>
    <scope>NUCLEOTIDE SEQUENCE [LARGE SCALE GENOMIC DNA]</scope>
    <source>
        <strain evidence="2 3">UMB0818</strain>
    </source>
</reference>
<evidence type="ECO:0000256" key="1">
    <source>
        <dbReference type="SAM" id="Phobius"/>
    </source>
</evidence>
<evidence type="ECO:0000313" key="2">
    <source>
        <dbReference type="EMBL" id="PMC10920.1"/>
    </source>
</evidence>
<organism evidence="2 3">
    <name type="scientific">Hoylesella timonensis</name>
    <dbReference type="NCBI Taxonomy" id="386414"/>
    <lineage>
        <taxon>Bacteria</taxon>
        <taxon>Pseudomonadati</taxon>
        <taxon>Bacteroidota</taxon>
        <taxon>Bacteroidia</taxon>
        <taxon>Bacteroidales</taxon>
        <taxon>Prevotellaceae</taxon>
        <taxon>Hoylesella</taxon>
    </lineage>
</organism>